<evidence type="ECO:0000313" key="3">
    <source>
        <dbReference type="Proteomes" id="UP000504638"/>
    </source>
</evidence>
<dbReference type="Proteomes" id="UP000504638">
    <property type="component" value="Unplaced"/>
</dbReference>
<dbReference type="Gene3D" id="3.40.50.720">
    <property type="entry name" value="NAD(P)-binding Rossmann-like Domain"/>
    <property type="match status" value="1"/>
</dbReference>
<reference evidence="2 4" key="1">
    <citation type="submission" date="2020-01" db="EMBL/GenBank/DDBJ databases">
        <authorList>
            <consortium name="DOE Joint Genome Institute"/>
            <person name="Haridas S."/>
            <person name="Albert R."/>
            <person name="Binder M."/>
            <person name="Bloem J."/>
            <person name="Labutti K."/>
            <person name="Salamov A."/>
            <person name="Andreopoulos B."/>
            <person name="Baker S.E."/>
            <person name="Barry K."/>
            <person name="Bills G."/>
            <person name="Bluhm B.H."/>
            <person name="Cannon C."/>
            <person name="Castanera R."/>
            <person name="Culley D.E."/>
            <person name="Daum C."/>
            <person name="Ezra D."/>
            <person name="Gonzalez J.B."/>
            <person name="Henrissat B."/>
            <person name="Kuo A."/>
            <person name="Liang C."/>
            <person name="Lipzen A."/>
            <person name="Lutzoni F."/>
            <person name="Magnuson J."/>
            <person name="Mondo S."/>
            <person name="Nolan M."/>
            <person name="Ohm R."/>
            <person name="Pangilinan J."/>
            <person name="Park H.-J."/>
            <person name="Ramirez L."/>
            <person name="Alfaro M."/>
            <person name="Sun H."/>
            <person name="Tritt A."/>
            <person name="Yoshinaga Y."/>
            <person name="Zwiers L.-H."/>
            <person name="Turgeon B.G."/>
            <person name="Goodwin S.B."/>
            <person name="Spatafora J.W."/>
            <person name="Crous P.W."/>
            <person name="Grigoriev I.V."/>
        </authorList>
    </citation>
    <scope>NUCLEOTIDE SEQUENCE</scope>
    <source>
        <strain evidence="2 4">CBS 781.70</strain>
    </source>
</reference>
<dbReference type="PANTHER" id="PTHR48079:SF6">
    <property type="entry name" value="NAD(P)-BINDING DOMAIN-CONTAINING PROTEIN-RELATED"/>
    <property type="match status" value="1"/>
</dbReference>
<dbReference type="GO" id="GO:0004029">
    <property type="term" value="F:aldehyde dehydrogenase (NAD+) activity"/>
    <property type="evidence" value="ECO:0007669"/>
    <property type="project" value="TreeGrafter"/>
</dbReference>
<dbReference type="InterPro" id="IPR008030">
    <property type="entry name" value="NmrA-like"/>
</dbReference>
<dbReference type="AlphaFoldDB" id="A0A6G1GCP3"/>
<gene>
    <name evidence="2 4" type="ORF">P152DRAFT_479722</name>
</gene>
<dbReference type="PANTHER" id="PTHR48079">
    <property type="entry name" value="PROTEIN YEEZ"/>
    <property type="match status" value="1"/>
</dbReference>
<organism evidence="2">
    <name type="scientific">Eremomyces bilateralis CBS 781.70</name>
    <dbReference type="NCBI Taxonomy" id="1392243"/>
    <lineage>
        <taxon>Eukaryota</taxon>
        <taxon>Fungi</taxon>
        <taxon>Dikarya</taxon>
        <taxon>Ascomycota</taxon>
        <taxon>Pezizomycotina</taxon>
        <taxon>Dothideomycetes</taxon>
        <taxon>Dothideomycetes incertae sedis</taxon>
        <taxon>Eremomycetales</taxon>
        <taxon>Eremomycetaceae</taxon>
        <taxon>Eremomyces</taxon>
    </lineage>
</organism>
<protein>
    <submittedName>
        <fullName evidence="2 4">NAD(P)-binding protein</fullName>
    </submittedName>
</protein>
<evidence type="ECO:0000259" key="1">
    <source>
        <dbReference type="Pfam" id="PF05368"/>
    </source>
</evidence>
<dbReference type="RefSeq" id="XP_033537496.1">
    <property type="nucleotide sequence ID" value="XM_033681732.1"/>
</dbReference>
<dbReference type="GO" id="GO:0005737">
    <property type="term" value="C:cytoplasm"/>
    <property type="evidence" value="ECO:0007669"/>
    <property type="project" value="TreeGrafter"/>
</dbReference>
<evidence type="ECO:0000313" key="2">
    <source>
        <dbReference type="EMBL" id="KAF1815865.1"/>
    </source>
</evidence>
<reference evidence="4" key="2">
    <citation type="submission" date="2020-04" db="EMBL/GenBank/DDBJ databases">
        <authorList>
            <consortium name="NCBI Genome Project"/>
        </authorList>
    </citation>
    <scope>NUCLEOTIDE SEQUENCE</scope>
    <source>
        <strain evidence="4">CBS 781.70</strain>
    </source>
</reference>
<proteinExistence type="predicted"/>
<feature type="domain" description="NmrA-like" evidence="1">
    <location>
        <begin position="4"/>
        <end position="102"/>
    </location>
</feature>
<evidence type="ECO:0000313" key="4">
    <source>
        <dbReference type="RefSeq" id="XP_033537496.1"/>
    </source>
</evidence>
<dbReference type="GeneID" id="54422302"/>
<reference evidence="4" key="3">
    <citation type="submission" date="2025-04" db="UniProtKB">
        <authorList>
            <consortium name="RefSeq"/>
        </authorList>
    </citation>
    <scope>IDENTIFICATION</scope>
    <source>
        <strain evidence="4">CBS 781.70</strain>
    </source>
</reference>
<dbReference type="InterPro" id="IPR036291">
    <property type="entry name" value="NAD(P)-bd_dom_sf"/>
</dbReference>
<keyword evidence="3" id="KW-1185">Reference proteome</keyword>
<dbReference type="EMBL" id="ML975151">
    <property type="protein sequence ID" value="KAF1815865.1"/>
    <property type="molecule type" value="Genomic_DNA"/>
</dbReference>
<accession>A0A6G1GCP3</accession>
<name>A0A6G1GCP3_9PEZI</name>
<sequence>MTELFIIGATGYIGGDTFYAISQAHPEYDITAMVRSTAKGALVTAQYPKVRLVYGDLDSIDLIEEEASKADIVFQWANADHLEGINAIVRGIKKSSTPTFFIHTSGAAVLLIDHWQKQIAFGSPSDKIFNDWDGIQELHDLPDAAPHKITEKAVQGSSDESSVFTAILPELARATLERGHGILVGEGKNIWSAVHVADLSDVFLKLAEAAVQGGGRATWGTDGYYFAENGEVEWGLVSRAVVKEALKNGWIAKGEDGMETITTEEEGNKVAPFGAHLLGDNSRAKAVRARKLLEWEPKNASIWEDIEGAVEYEAERLGLAKKHADRVAGKA</sequence>
<dbReference type="SUPFAM" id="SSF51735">
    <property type="entry name" value="NAD(P)-binding Rossmann-fold domains"/>
    <property type="match status" value="1"/>
</dbReference>
<dbReference type="Pfam" id="PF05368">
    <property type="entry name" value="NmrA"/>
    <property type="match status" value="1"/>
</dbReference>
<dbReference type="OrthoDB" id="2130169at2759"/>
<dbReference type="InterPro" id="IPR051783">
    <property type="entry name" value="NAD(P)-dependent_oxidoreduct"/>
</dbReference>